<dbReference type="InterPro" id="IPR040836">
    <property type="entry name" value="SAVED"/>
</dbReference>
<dbReference type="AlphaFoldDB" id="A0A235B4D1"/>
<reference evidence="2 3" key="1">
    <citation type="submission" date="2017-07" db="EMBL/GenBank/DDBJ databases">
        <title>The genome sequence of Paludifilum halophilum highlights mechanisms for microbial adaptation to high salt environemnts.</title>
        <authorList>
            <person name="Belbahri L."/>
        </authorList>
    </citation>
    <scope>NUCLEOTIDE SEQUENCE [LARGE SCALE GENOMIC DNA]</scope>
    <source>
        <strain evidence="2 3">DSM 102817</strain>
    </source>
</reference>
<name>A0A235B4D1_9BACL</name>
<dbReference type="Proteomes" id="UP000215459">
    <property type="component" value="Unassembled WGS sequence"/>
</dbReference>
<sequence>MIKDRNRNKELIPVSNAVIARKDGDDYQAYFFWLQACQLFYDTGVKKVGFEDDAYKSFDDIAVFHDTPELDAFGQSVEADYYQVKYRVVQGEHITYENLTKPSLIGAKEYSILERLYKAYQQSIENRRNNRFHLVTSQRIDPNDPLSKLISNREGEIRLDRLFAGGPKSRMGKIYTCWMKHLGINKEELEALLRFFRIQDNAGSLDDMRKKLNAFLSSAGLQPVRNDKLTHPYISLIDSLLKRQQKCFTKEELQKFCVHQGLWRGFNPEPPTVKVGIRSFDQRPGNMEDETDEIIDFKQHFNGRHIKDPRSWSEHIYPELKRKLFSFKKGERYDLHMETHLSIAFSAGYILHSKTGIDVAPVQYGVSWRWNPSKEDRDDPALTAEKSDIIDSSSKDVALAIGITMDITDDVRMYLDRANIPVRRLFSFRVGDRNSGHAVKDGTHAKRLAEEMREIIRRRTSEEREGQLHFFYAGPIALMFYLGQEAIRFGSCKLYEYDFNNQLPSAYQPSLSFPPASRPDQ</sequence>
<dbReference type="Pfam" id="PF18145">
    <property type="entry name" value="SAVED"/>
    <property type="match status" value="1"/>
</dbReference>
<comment type="caution">
    <text evidence="2">The sequence shown here is derived from an EMBL/GenBank/DDBJ whole genome shotgun (WGS) entry which is preliminary data.</text>
</comment>
<accession>A0A235B4D1</accession>
<gene>
    <name evidence="2" type="ORF">CHM34_14810</name>
</gene>
<proteinExistence type="predicted"/>
<keyword evidence="3" id="KW-1185">Reference proteome</keyword>
<organism evidence="2 3">
    <name type="scientific">Paludifilum halophilum</name>
    <dbReference type="NCBI Taxonomy" id="1642702"/>
    <lineage>
        <taxon>Bacteria</taxon>
        <taxon>Bacillati</taxon>
        <taxon>Bacillota</taxon>
        <taxon>Bacilli</taxon>
        <taxon>Bacillales</taxon>
        <taxon>Thermoactinomycetaceae</taxon>
        <taxon>Paludifilum</taxon>
    </lineage>
</organism>
<protein>
    <recommendedName>
        <fullName evidence="1">SMODS-associated and fused to various effectors domain-containing protein</fullName>
    </recommendedName>
</protein>
<dbReference type="NCBIfam" id="NF033611">
    <property type="entry name" value="SAVED"/>
    <property type="match status" value="1"/>
</dbReference>
<evidence type="ECO:0000313" key="3">
    <source>
        <dbReference type="Proteomes" id="UP000215459"/>
    </source>
</evidence>
<evidence type="ECO:0000313" key="2">
    <source>
        <dbReference type="EMBL" id="OYD06819.1"/>
    </source>
</evidence>
<feature type="domain" description="SMODS-associated and fused to various effectors" evidence="1">
    <location>
        <begin position="319"/>
        <end position="512"/>
    </location>
</feature>
<evidence type="ECO:0000259" key="1">
    <source>
        <dbReference type="Pfam" id="PF18145"/>
    </source>
</evidence>
<dbReference type="EMBL" id="NOWF01000009">
    <property type="protein sequence ID" value="OYD06819.1"/>
    <property type="molecule type" value="Genomic_DNA"/>
</dbReference>
<dbReference type="OrthoDB" id="268467at2"/>